<feature type="transmembrane region" description="Helical" evidence="11">
    <location>
        <begin position="443"/>
        <end position="461"/>
    </location>
</feature>
<evidence type="ECO:0000256" key="8">
    <source>
        <dbReference type="ARBA" id="ARBA00022989"/>
    </source>
</evidence>
<dbReference type="Gene3D" id="1.20.1740.10">
    <property type="entry name" value="Amino acid/polyamine transporter I"/>
    <property type="match status" value="1"/>
</dbReference>
<dbReference type="AlphaFoldDB" id="K6UMF3"/>
<evidence type="ECO:0000259" key="12">
    <source>
        <dbReference type="Pfam" id="PF00324"/>
    </source>
</evidence>
<dbReference type="GO" id="GO:0006865">
    <property type="term" value="P:amino acid transport"/>
    <property type="evidence" value="ECO:0007669"/>
    <property type="project" value="UniProtKB-KW"/>
</dbReference>
<proteinExistence type="inferred from homology"/>
<feature type="domain" description="Amino acid permease/ SLC12A" evidence="12">
    <location>
        <begin position="55"/>
        <end position="488"/>
    </location>
</feature>
<dbReference type="PIRSF" id="PIRSF006060">
    <property type="entry name" value="AA_transporter"/>
    <property type="match status" value="1"/>
</dbReference>
<keyword evidence="14" id="KW-1185">Reference proteome</keyword>
<keyword evidence="4" id="KW-1003">Cell membrane</keyword>
<evidence type="ECO:0000256" key="7">
    <source>
        <dbReference type="ARBA" id="ARBA00022970"/>
    </source>
</evidence>
<keyword evidence="5" id="KW-0997">Cell inner membrane</keyword>
<organism evidence="13 14">
    <name type="scientific">Austwickia chelonae NBRC 105200</name>
    <dbReference type="NCBI Taxonomy" id="1184607"/>
    <lineage>
        <taxon>Bacteria</taxon>
        <taxon>Bacillati</taxon>
        <taxon>Actinomycetota</taxon>
        <taxon>Actinomycetes</taxon>
        <taxon>Micrococcales</taxon>
        <taxon>Dermatophilaceae</taxon>
        <taxon>Austwickia</taxon>
    </lineage>
</organism>
<comment type="similarity">
    <text evidence="2">Belongs to the amino acid-polyamine-organocation (APC) superfamily. Amino acid transporter (AAT) (TC 2.A.3.1) family.</text>
</comment>
<sequence length="500" mass="54154">MKPVSSDPGALPQHAHRPGEGERTRDRATTQVEITDGNTHPPQNDGLHRTLKNRHIQMIALGGAIGTGLFYGSSASIKMAGPAIILAYLVGGLMIFLIMRALGEMSVQNPVSGAFAHYAHENVGPFAGFFSGWNYWFNYVTVSMAELAVVGIYVNFWFPDIPKWVSSAVFLVLITAVNLVSVSAYGEFEFWFALIKVVAIIAMIIFGLAMVLFGLGNDGTPVGLSNLTDHGGFFPHGWWGATTALVIVMFSFGGVELIGITAGEAADPARSIPKAINEVVLRIFVFYVGAIFVILCIFPWDKVGDEGSPFVTVFAKIGIPAAASLLNAVVLTAAISAYNSGLYSNGRMLLSLARQGNAPRFLQRVSAQGSPYAGILVSSAVTGVAVLLTYLLPEKVFLYLISVALTAANLNWILIVFTQLKFRRRIGAEEARALKFPMPFHPFSNYLVLAFLGLITVLMWFLPDFRYALYVAPAWIGTLSLGYFLKCRAEARHGTGSPMP</sequence>
<evidence type="ECO:0000256" key="2">
    <source>
        <dbReference type="ARBA" id="ARBA00008583"/>
    </source>
</evidence>
<gene>
    <name evidence="13" type="ORF">AUCHE_08_03150</name>
</gene>
<dbReference type="EMBL" id="BAGZ01000008">
    <property type="protein sequence ID" value="GAB78071.1"/>
    <property type="molecule type" value="Genomic_DNA"/>
</dbReference>
<dbReference type="GO" id="GO:0055085">
    <property type="term" value="P:transmembrane transport"/>
    <property type="evidence" value="ECO:0007669"/>
    <property type="project" value="InterPro"/>
</dbReference>
<keyword evidence="9 11" id="KW-0472">Membrane</keyword>
<feature type="transmembrane region" description="Helical" evidence="11">
    <location>
        <begin position="197"/>
        <end position="216"/>
    </location>
</feature>
<feature type="transmembrane region" description="Helical" evidence="11">
    <location>
        <begin position="397"/>
        <end position="422"/>
    </location>
</feature>
<dbReference type="STRING" id="100225.SAMN05421595_0587"/>
<feature type="transmembrane region" description="Helical" evidence="11">
    <location>
        <begin position="83"/>
        <end position="102"/>
    </location>
</feature>
<feature type="compositionally biased region" description="Basic and acidic residues" evidence="10">
    <location>
        <begin position="17"/>
        <end position="27"/>
    </location>
</feature>
<dbReference type="eggNOG" id="COG1113">
    <property type="taxonomic scope" value="Bacteria"/>
</dbReference>
<evidence type="ECO:0000256" key="11">
    <source>
        <dbReference type="SAM" id="Phobius"/>
    </source>
</evidence>
<feature type="transmembrane region" description="Helical" evidence="11">
    <location>
        <begin position="58"/>
        <end position="77"/>
    </location>
</feature>
<evidence type="ECO:0000256" key="5">
    <source>
        <dbReference type="ARBA" id="ARBA00022519"/>
    </source>
</evidence>
<feature type="transmembrane region" description="Helical" evidence="11">
    <location>
        <begin position="164"/>
        <end position="185"/>
    </location>
</feature>
<dbReference type="OrthoDB" id="5297508at2"/>
<keyword evidence="7" id="KW-0029">Amino-acid transport</keyword>
<dbReference type="GO" id="GO:0005886">
    <property type="term" value="C:plasma membrane"/>
    <property type="evidence" value="ECO:0007669"/>
    <property type="project" value="UniProtKB-SubCell"/>
</dbReference>
<evidence type="ECO:0000256" key="4">
    <source>
        <dbReference type="ARBA" id="ARBA00022475"/>
    </source>
</evidence>
<dbReference type="PANTHER" id="PTHR43495">
    <property type="entry name" value="GABA PERMEASE"/>
    <property type="match status" value="1"/>
</dbReference>
<keyword evidence="8 11" id="KW-1133">Transmembrane helix</keyword>
<dbReference type="PROSITE" id="PS00218">
    <property type="entry name" value="AMINO_ACID_PERMEASE_1"/>
    <property type="match status" value="1"/>
</dbReference>
<feature type="transmembrane region" description="Helical" evidence="11">
    <location>
        <begin position="372"/>
        <end position="391"/>
    </location>
</feature>
<feature type="region of interest" description="Disordered" evidence="10">
    <location>
        <begin position="1"/>
        <end position="27"/>
    </location>
</feature>
<dbReference type="InterPro" id="IPR004840">
    <property type="entry name" value="Amino_acid_permease_CS"/>
</dbReference>
<evidence type="ECO:0000313" key="13">
    <source>
        <dbReference type="EMBL" id="GAB78071.1"/>
    </source>
</evidence>
<reference evidence="13 14" key="1">
    <citation type="submission" date="2012-08" db="EMBL/GenBank/DDBJ databases">
        <title>Whole genome shotgun sequence of Austwickia chelonae NBRC 105200.</title>
        <authorList>
            <person name="Yoshida I."/>
            <person name="Hosoyama A."/>
            <person name="Tsuchikane K."/>
            <person name="Katsumata H."/>
            <person name="Ando Y."/>
            <person name="Ohji S."/>
            <person name="Hamada M."/>
            <person name="Tamura T."/>
            <person name="Yamazoe A."/>
            <person name="Yamazaki S."/>
            <person name="Fujita N."/>
        </authorList>
    </citation>
    <scope>NUCLEOTIDE SEQUENCE [LARGE SCALE GENOMIC DNA]</scope>
    <source>
        <strain evidence="13 14">NBRC 105200</strain>
    </source>
</reference>
<dbReference type="RefSeq" id="WP_006502825.1">
    <property type="nucleotide sequence ID" value="NZ_BAGZ01000008.1"/>
</dbReference>
<dbReference type="FunFam" id="1.20.1740.10:FF:000001">
    <property type="entry name" value="Amino acid permease"/>
    <property type="match status" value="1"/>
</dbReference>
<evidence type="ECO:0000256" key="10">
    <source>
        <dbReference type="SAM" id="MobiDB-lite"/>
    </source>
</evidence>
<feature type="transmembrane region" description="Helical" evidence="11">
    <location>
        <begin position="279"/>
        <end position="300"/>
    </location>
</feature>
<evidence type="ECO:0000256" key="9">
    <source>
        <dbReference type="ARBA" id="ARBA00023136"/>
    </source>
</evidence>
<keyword evidence="6 11" id="KW-0812">Transmembrane</keyword>
<dbReference type="Proteomes" id="UP000008495">
    <property type="component" value="Unassembled WGS sequence"/>
</dbReference>
<evidence type="ECO:0000256" key="6">
    <source>
        <dbReference type="ARBA" id="ARBA00022692"/>
    </source>
</evidence>
<feature type="transmembrane region" description="Helical" evidence="11">
    <location>
        <begin position="467"/>
        <end position="485"/>
    </location>
</feature>
<evidence type="ECO:0000256" key="3">
    <source>
        <dbReference type="ARBA" id="ARBA00022448"/>
    </source>
</evidence>
<dbReference type="Pfam" id="PF00324">
    <property type="entry name" value="AA_permease"/>
    <property type="match status" value="1"/>
</dbReference>
<dbReference type="PANTHER" id="PTHR43495:SF4">
    <property type="entry name" value="AROMATIC AMINO ACID TRANSPORT PROTEIN AROP"/>
    <property type="match status" value="1"/>
</dbReference>
<name>K6UMF3_9MICO</name>
<feature type="transmembrane region" description="Helical" evidence="11">
    <location>
        <begin position="312"/>
        <end position="338"/>
    </location>
</feature>
<evidence type="ECO:0000313" key="14">
    <source>
        <dbReference type="Proteomes" id="UP000008495"/>
    </source>
</evidence>
<evidence type="ECO:0000256" key="1">
    <source>
        <dbReference type="ARBA" id="ARBA00004429"/>
    </source>
</evidence>
<feature type="transmembrane region" description="Helical" evidence="11">
    <location>
        <begin position="236"/>
        <end position="258"/>
    </location>
</feature>
<protein>
    <submittedName>
        <fullName evidence="13">Putative amino acid transporter</fullName>
    </submittedName>
</protein>
<keyword evidence="3" id="KW-0813">Transport</keyword>
<comment type="caution">
    <text evidence="13">The sequence shown here is derived from an EMBL/GenBank/DDBJ whole genome shotgun (WGS) entry which is preliminary data.</text>
</comment>
<comment type="subcellular location">
    <subcellularLocation>
        <location evidence="1">Cell inner membrane</location>
        <topology evidence="1">Multi-pass membrane protein</topology>
    </subcellularLocation>
</comment>
<dbReference type="InterPro" id="IPR004841">
    <property type="entry name" value="AA-permease/SLC12A_dom"/>
</dbReference>
<accession>K6UMF3</accession>